<dbReference type="SUPFAM" id="SSF48619">
    <property type="entry name" value="Phospholipase A2, PLA2"/>
    <property type="match status" value="1"/>
</dbReference>
<dbReference type="InterPro" id="IPR013547">
    <property type="entry name" value="P4H_N"/>
</dbReference>
<evidence type="ECO:0000256" key="2">
    <source>
        <dbReference type="ARBA" id="ARBA00001961"/>
    </source>
</evidence>
<dbReference type="Pfam" id="PF23558">
    <property type="entry name" value="TPR_P4H"/>
    <property type="match status" value="1"/>
</dbReference>
<comment type="cofactor">
    <cofactor evidence="1">
        <name>Ca(2+)</name>
        <dbReference type="ChEBI" id="CHEBI:29108"/>
    </cofactor>
</comment>
<dbReference type="FunFam" id="2.60.120.620:FF:000001">
    <property type="entry name" value="Prolyl 4-hydroxylase subunit alpha 2"/>
    <property type="match status" value="1"/>
</dbReference>
<comment type="similarity">
    <text evidence="6">Belongs to the P4HA family.</text>
</comment>
<dbReference type="Proteomes" id="UP000664991">
    <property type="component" value="Unassembled WGS sequence"/>
</dbReference>
<gene>
    <name evidence="28" type="ORF">JEQ12_012969</name>
</gene>
<evidence type="ECO:0000256" key="17">
    <source>
        <dbReference type="ARBA" id="ARBA00023002"/>
    </source>
</evidence>
<dbReference type="GO" id="GO:0070328">
    <property type="term" value="P:triglyceride homeostasis"/>
    <property type="evidence" value="ECO:0007669"/>
    <property type="project" value="TreeGrafter"/>
</dbReference>
<evidence type="ECO:0000256" key="11">
    <source>
        <dbReference type="ARBA" id="ARBA00022729"/>
    </source>
</evidence>
<dbReference type="EMBL" id="JAEMGP010000025">
    <property type="protein sequence ID" value="KAG5194693.1"/>
    <property type="molecule type" value="Genomic_DNA"/>
</dbReference>
<evidence type="ECO:0000313" key="29">
    <source>
        <dbReference type="Proteomes" id="UP000664991"/>
    </source>
</evidence>
<evidence type="ECO:0000256" key="24">
    <source>
        <dbReference type="PROSITE-ProRule" id="PRU00339"/>
    </source>
</evidence>
<dbReference type="SMART" id="SM00702">
    <property type="entry name" value="P4Hc"/>
    <property type="match status" value="1"/>
</dbReference>
<dbReference type="PANTHER" id="PTHR12824">
    <property type="entry name" value="GROUP XII SECRETORY PHOSPHOLIPASE A2 FAMILY MEMBER"/>
    <property type="match status" value="1"/>
</dbReference>
<dbReference type="GO" id="GO:0005788">
    <property type="term" value="C:endoplasmic reticulum lumen"/>
    <property type="evidence" value="ECO:0007669"/>
    <property type="project" value="UniProtKB-SubCell"/>
</dbReference>
<dbReference type="InterPro" id="IPR011990">
    <property type="entry name" value="TPR-like_helical_dom_sf"/>
</dbReference>
<evidence type="ECO:0000256" key="18">
    <source>
        <dbReference type="ARBA" id="ARBA00023004"/>
    </source>
</evidence>
<evidence type="ECO:0000256" key="21">
    <source>
        <dbReference type="ARBA" id="ARBA00074308"/>
    </source>
</evidence>
<evidence type="ECO:0000256" key="1">
    <source>
        <dbReference type="ARBA" id="ARBA00001913"/>
    </source>
</evidence>
<name>A0A836CRB2_SHEEP</name>
<keyword evidence="10" id="KW-0479">Metal-binding</keyword>
<dbReference type="GO" id="GO:0042632">
    <property type="term" value="P:cholesterol homeostasis"/>
    <property type="evidence" value="ECO:0007669"/>
    <property type="project" value="TreeGrafter"/>
</dbReference>
<protein>
    <recommendedName>
        <fullName evidence="21">Group XIIB secretory phospholipase A2-like protein</fullName>
        <ecNumber evidence="8">1.14.11.2</ecNumber>
    </recommendedName>
    <alternativeName>
        <fullName evidence="23">Group XIII secretory phospholipase A2-like protein</fullName>
    </alternativeName>
    <alternativeName>
        <fullName evidence="22">sPLA2-GXIIB</fullName>
    </alternativeName>
</protein>
<comment type="subcellular location">
    <subcellularLocation>
        <location evidence="4">Endoplasmic reticulum lumen</location>
    </subcellularLocation>
    <subcellularLocation>
        <location evidence="5">Secreted</location>
    </subcellularLocation>
</comment>
<evidence type="ECO:0000256" key="26">
    <source>
        <dbReference type="SAM" id="SignalP"/>
    </source>
</evidence>
<evidence type="ECO:0000256" key="22">
    <source>
        <dbReference type="ARBA" id="ARBA00076135"/>
    </source>
</evidence>
<keyword evidence="15" id="KW-0847">Vitamin C</keyword>
<dbReference type="Pfam" id="PF13640">
    <property type="entry name" value="2OG-FeII_Oxy_3"/>
    <property type="match status" value="1"/>
</dbReference>
<comment type="caution">
    <text evidence="28">The sequence shown here is derived from an EMBL/GenBank/DDBJ whole genome shotgun (WGS) entry which is preliminary data.</text>
</comment>
<dbReference type="GO" id="GO:0006644">
    <property type="term" value="P:phospholipid metabolic process"/>
    <property type="evidence" value="ECO:0007669"/>
    <property type="project" value="InterPro"/>
</dbReference>
<dbReference type="PROSITE" id="PS51471">
    <property type="entry name" value="FE2OG_OXY"/>
    <property type="match status" value="1"/>
</dbReference>
<evidence type="ECO:0000256" key="8">
    <source>
        <dbReference type="ARBA" id="ARBA00012269"/>
    </source>
</evidence>
<keyword evidence="9" id="KW-0964">Secreted</keyword>
<dbReference type="GO" id="GO:0004656">
    <property type="term" value="F:procollagen-proline 4-dioxygenase activity"/>
    <property type="evidence" value="ECO:0007669"/>
    <property type="project" value="UniProtKB-EC"/>
</dbReference>
<dbReference type="GO" id="GO:0031418">
    <property type="term" value="F:L-ascorbic acid binding"/>
    <property type="evidence" value="ECO:0007669"/>
    <property type="project" value="UniProtKB-KW"/>
</dbReference>
<evidence type="ECO:0000256" key="4">
    <source>
        <dbReference type="ARBA" id="ARBA00004319"/>
    </source>
</evidence>
<dbReference type="FunFam" id="1.25.40.10:FF:000006">
    <property type="entry name" value="Prolyl 4-hydroxylase subunit alpha 2"/>
    <property type="match status" value="1"/>
</dbReference>
<dbReference type="Pfam" id="PF08336">
    <property type="entry name" value="P4Ha_N"/>
    <property type="match status" value="1"/>
</dbReference>
<dbReference type="Gene3D" id="1.20.90.10">
    <property type="entry name" value="Phospholipase A2 domain"/>
    <property type="match status" value="1"/>
</dbReference>
<evidence type="ECO:0000256" key="16">
    <source>
        <dbReference type="ARBA" id="ARBA00022964"/>
    </source>
</evidence>
<dbReference type="GO" id="GO:0016042">
    <property type="term" value="P:lipid catabolic process"/>
    <property type="evidence" value="ECO:0007669"/>
    <property type="project" value="InterPro"/>
</dbReference>
<dbReference type="GO" id="GO:0004623">
    <property type="term" value="F:phospholipase A2 activity"/>
    <property type="evidence" value="ECO:0007669"/>
    <property type="project" value="InterPro"/>
</dbReference>
<accession>A0A836CRB2</accession>
<evidence type="ECO:0000256" key="10">
    <source>
        <dbReference type="ARBA" id="ARBA00022723"/>
    </source>
</evidence>
<comment type="function">
    <text evidence="3">Catalyzes the post-translational formation of 4-hydroxyproline in -Xaa-Pro-Gly- sequences in collagens and other proteins.</text>
</comment>
<feature type="repeat" description="TPR" evidence="24">
    <location>
        <begin position="205"/>
        <end position="238"/>
    </location>
</feature>
<keyword evidence="11 26" id="KW-0732">Signal</keyword>
<keyword evidence="16" id="KW-0223">Dioxygenase</keyword>
<comment type="similarity">
    <text evidence="7">Belongs to the phospholipase A2 family.</text>
</comment>
<dbReference type="InterPro" id="IPR005123">
    <property type="entry name" value="Oxoglu/Fe-dep_dioxygenase_dom"/>
</dbReference>
<evidence type="ECO:0000256" key="13">
    <source>
        <dbReference type="ARBA" id="ARBA00022824"/>
    </source>
</evidence>
<dbReference type="GO" id="GO:0005509">
    <property type="term" value="F:calcium ion binding"/>
    <property type="evidence" value="ECO:0007669"/>
    <property type="project" value="InterPro"/>
</dbReference>
<dbReference type="GO" id="GO:0050482">
    <property type="term" value="P:arachidonate secretion"/>
    <property type="evidence" value="ECO:0007669"/>
    <property type="project" value="InterPro"/>
</dbReference>
<dbReference type="EC" id="1.14.11.2" evidence="8"/>
<organism evidence="28 29">
    <name type="scientific">Ovis aries</name>
    <name type="common">Sheep</name>
    <dbReference type="NCBI Taxonomy" id="9940"/>
    <lineage>
        <taxon>Eukaryota</taxon>
        <taxon>Metazoa</taxon>
        <taxon>Chordata</taxon>
        <taxon>Craniata</taxon>
        <taxon>Vertebrata</taxon>
        <taxon>Euteleostomi</taxon>
        <taxon>Mammalia</taxon>
        <taxon>Eutheria</taxon>
        <taxon>Laurasiatheria</taxon>
        <taxon>Artiodactyla</taxon>
        <taxon>Ruminantia</taxon>
        <taxon>Pecora</taxon>
        <taxon>Bovidae</taxon>
        <taxon>Caprinae</taxon>
        <taxon>Ovis</taxon>
    </lineage>
</organism>
<dbReference type="FunFam" id="1.20.90.10:FF:000003">
    <property type="entry name" value="Group XIIB secretory phospholipase A2-like protein"/>
    <property type="match status" value="1"/>
</dbReference>
<evidence type="ECO:0000313" key="28">
    <source>
        <dbReference type="EMBL" id="KAG5194693.1"/>
    </source>
</evidence>
<feature type="domain" description="Fe2OG dioxygenase" evidence="27">
    <location>
        <begin position="411"/>
        <end position="519"/>
    </location>
</feature>
<dbReference type="SUPFAM" id="SSF48452">
    <property type="entry name" value="TPR-like"/>
    <property type="match status" value="1"/>
</dbReference>
<evidence type="ECO:0000256" key="23">
    <source>
        <dbReference type="ARBA" id="ARBA00076881"/>
    </source>
</evidence>
<feature type="chain" id="PRO_5032408755" description="Group XIIB secretory phospholipase A2-like protein" evidence="26">
    <location>
        <begin position="18"/>
        <end position="728"/>
    </location>
</feature>
<proteinExistence type="inferred from homology"/>
<feature type="signal peptide" evidence="26">
    <location>
        <begin position="1"/>
        <end position="17"/>
    </location>
</feature>
<dbReference type="InterPro" id="IPR010711">
    <property type="entry name" value="PLA2G12"/>
</dbReference>
<keyword evidence="19" id="KW-0325">Glycoprotein</keyword>
<dbReference type="InterPro" id="IPR059068">
    <property type="entry name" value="TPR_P4H"/>
</dbReference>
<evidence type="ECO:0000256" key="15">
    <source>
        <dbReference type="ARBA" id="ARBA00022896"/>
    </source>
</evidence>
<dbReference type="Pfam" id="PF06951">
    <property type="entry name" value="PLA2G12"/>
    <property type="match status" value="1"/>
</dbReference>
<dbReference type="PANTHER" id="PTHR12824:SF2">
    <property type="entry name" value="GROUP XIIB SECRETORY PHOSPHOLIPASE A2-LIKE PROTEIN"/>
    <property type="match status" value="1"/>
</dbReference>
<comment type="cofactor">
    <cofactor evidence="2">
        <name>L-ascorbate</name>
        <dbReference type="ChEBI" id="CHEBI:38290"/>
    </cofactor>
</comment>
<keyword evidence="18" id="KW-0408">Iron</keyword>
<evidence type="ECO:0000256" key="19">
    <source>
        <dbReference type="ARBA" id="ARBA00023180"/>
    </source>
</evidence>
<dbReference type="GO" id="GO:0005576">
    <property type="term" value="C:extracellular region"/>
    <property type="evidence" value="ECO:0007669"/>
    <property type="project" value="UniProtKB-SubCell"/>
</dbReference>
<dbReference type="InterPro" id="IPR019734">
    <property type="entry name" value="TPR_rpt"/>
</dbReference>
<dbReference type="InterPro" id="IPR006620">
    <property type="entry name" value="Pro_4_hyd_alph"/>
</dbReference>
<evidence type="ECO:0000256" key="5">
    <source>
        <dbReference type="ARBA" id="ARBA00004613"/>
    </source>
</evidence>
<comment type="function">
    <text evidence="20">Not known; does not seem to have catalytic activity.</text>
</comment>
<dbReference type="Gene3D" id="2.60.120.620">
    <property type="entry name" value="q2cbj1_9rhob like domain"/>
    <property type="match status" value="1"/>
</dbReference>
<dbReference type="InterPro" id="IPR044862">
    <property type="entry name" value="Pro_4_hyd_alph_FE2OG_OXY"/>
</dbReference>
<evidence type="ECO:0000259" key="27">
    <source>
        <dbReference type="PROSITE" id="PS51471"/>
    </source>
</evidence>
<feature type="region of interest" description="Disordered" evidence="25">
    <location>
        <begin position="258"/>
        <end position="277"/>
    </location>
</feature>
<keyword evidence="17" id="KW-0560">Oxidoreductase</keyword>
<evidence type="ECO:0000256" key="9">
    <source>
        <dbReference type="ARBA" id="ARBA00022525"/>
    </source>
</evidence>
<evidence type="ECO:0000256" key="14">
    <source>
        <dbReference type="ARBA" id="ARBA00022837"/>
    </source>
</evidence>
<keyword evidence="14" id="KW-0106">Calcium</keyword>
<dbReference type="Gene3D" id="1.25.40.10">
    <property type="entry name" value="Tetratricopeptide repeat domain"/>
    <property type="match status" value="1"/>
</dbReference>
<evidence type="ECO:0000256" key="12">
    <source>
        <dbReference type="ARBA" id="ARBA00022803"/>
    </source>
</evidence>
<evidence type="ECO:0000256" key="7">
    <source>
        <dbReference type="ARBA" id="ARBA00007056"/>
    </source>
</evidence>
<dbReference type="PROSITE" id="PS50005">
    <property type="entry name" value="TPR"/>
    <property type="match status" value="1"/>
</dbReference>
<sequence length="728" mass="82383">MIRYILVVGILLPQSLAHPGFFTSIGQMTDLIHTEKDLVTSLKDYIKAEEDKLEQIKKWAEKLDRLTSTATKDPEGFVGHPVNAFKLMKRLNTEWSELENLVLKDMSDGFISNLTIQRQYFPNDEDQVGAAKALLRLQDTYNLDTDTISKGDLPGVKHKSFLTVEDCFELGKVAYTEADYYHTELWMEQALRQLDEGEVSPIDKVSVLDYLSYAVYQQGDLDKALLLTKKLLELDPEHQRANGNLKYFEYIMAKEKDANKSSSDDQSDQKTTLKKKGAAVDYLPERQKYEMLCRGEGIKMTPRRQKKLFCRYHDGNRNPKFILAPAKQEDEWDKPRIIRFHDIISDAEIEIVKDLAKPRLRRATISNPITGDLETVHYRISKSAWLSGYENPVVSRINMRIQDLTGLDVSTAEELQVANYGVGGQYEPHFDFARKDEPDAFKELGTGNRIATWLFYMSDVLAGGATVFPEVGASVWPKKGTAVFWYNLFASGEGDYSTRHAACPVLVGNKWDWLKLMNDETPIELSPVSIKLTGVNGRVHQNTHSGLAGGLAQSDSSPDAEESYSDWGLRHIRDSFESVNSYFDSFLELLGGKNGVCQYRCRYGKAPMPRPGYKPQEPNGCSSYFLGLKVPERMDLGIPAMTKCCNQLDVCYDTCGANKYRCDAKFRWCLHSICSDLKRSLGFVSNVEVACDSLADTVFNTVWTLGCRPFMNSQRAACICAEEEKEEL</sequence>
<dbReference type="AlphaFoldDB" id="A0A836CRB2"/>
<evidence type="ECO:0000256" key="20">
    <source>
        <dbReference type="ARBA" id="ARBA00055969"/>
    </source>
</evidence>
<evidence type="ECO:0000256" key="6">
    <source>
        <dbReference type="ARBA" id="ARBA00006511"/>
    </source>
</evidence>
<dbReference type="Gene3D" id="6.10.140.1460">
    <property type="match status" value="1"/>
</dbReference>
<dbReference type="GO" id="GO:0005506">
    <property type="term" value="F:iron ion binding"/>
    <property type="evidence" value="ECO:0007669"/>
    <property type="project" value="InterPro"/>
</dbReference>
<evidence type="ECO:0000256" key="3">
    <source>
        <dbReference type="ARBA" id="ARBA00002035"/>
    </source>
</evidence>
<keyword evidence="12 24" id="KW-0802">TPR repeat</keyword>
<keyword evidence="13" id="KW-0256">Endoplasmic reticulum</keyword>
<reference evidence="28 29" key="1">
    <citation type="submission" date="2020-12" db="EMBL/GenBank/DDBJ databases">
        <title>De novo assembly of Tibetan sheep genome.</title>
        <authorList>
            <person name="Li X."/>
        </authorList>
    </citation>
    <scope>NUCLEOTIDE SEQUENCE [LARGE SCALE GENOMIC DNA]</scope>
    <source>
        <tissue evidence="28">Heart</tissue>
    </source>
</reference>
<evidence type="ECO:0000256" key="25">
    <source>
        <dbReference type="SAM" id="MobiDB-lite"/>
    </source>
</evidence>
<dbReference type="InterPro" id="IPR036444">
    <property type="entry name" value="PLipase_A2_dom_sf"/>
</dbReference>